<organism evidence="4 5">
    <name type="scientific">Ridgeia piscesae</name>
    <name type="common">Tubeworm</name>
    <dbReference type="NCBI Taxonomy" id="27915"/>
    <lineage>
        <taxon>Eukaryota</taxon>
        <taxon>Metazoa</taxon>
        <taxon>Spiralia</taxon>
        <taxon>Lophotrochozoa</taxon>
        <taxon>Annelida</taxon>
        <taxon>Polychaeta</taxon>
        <taxon>Sedentaria</taxon>
        <taxon>Canalipalpata</taxon>
        <taxon>Sabellida</taxon>
        <taxon>Siboglinidae</taxon>
        <taxon>Ridgeia</taxon>
    </lineage>
</organism>
<name>A0AAD9KXZ5_RIDPI</name>
<feature type="compositionally biased region" description="Basic and acidic residues" evidence="2">
    <location>
        <begin position="558"/>
        <end position="572"/>
    </location>
</feature>
<dbReference type="Pfam" id="PF00567">
    <property type="entry name" value="TUDOR"/>
    <property type="match status" value="1"/>
</dbReference>
<keyword evidence="1" id="KW-0175">Coiled coil</keyword>
<accession>A0AAD9KXZ5</accession>
<dbReference type="InterPro" id="IPR002999">
    <property type="entry name" value="Tudor"/>
</dbReference>
<feature type="compositionally biased region" description="Polar residues" evidence="2">
    <location>
        <begin position="788"/>
        <end position="806"/>
    </location>
</feature>
<evidence type="ECO:0000256" key="2">
    <source>
        <dbReference type="SAM" id="MobiDB-lite"/>
    </source>
</evidence>
<evidence type="ECO:0000256" key="1">
    <source>
        <dbReference type="SAM" id="Coils"/>
    </source>
</evidence>
<feature type="region of interest" description="Disordered" evidence="2">
    <location>
        <begin position="557"/>
        <end position="806"/>
    </location>
</feature>
<dbReference type="PROSITE" id="PS50304">
    <property type="entry name" value="TUDOR"/>
    <property type="match status" value="1"/>
</dbReference>
<dbReference type="SMART" id="SM00333">
    <property type="entry name" value="TUDOR"/>
    <property type="match status" value="1"/>
</dbReference>
<feature type="domain" description="Tudor" evidence="3">
    <location>
        <begin position="254"/>
        <end position="314"/>
    </location>
</feature>
<feature type="compositionally biased region" description="Basic residues" evidence="2">
    <location>
        <begin position="475"/>
        <end position="488"/>
    </location>
</feature>
<feature type="coiled-coil region" evidence="1">
    <location>
        <begin position="41"/>
        <end position="85"/>
    </location>
</feature>
<sequence length="1097" mass="117723">MTESDPVCYCATCSELVHKGRIAKHRLTLLEPGVGQIQVTKDEADSLIAKYKREVACLSKKIDEVEKAKDNITELMQKHDKAIRQTITVVVRQLQERGKYFIQQVAARSSEKKEQLTAIQAQLQDTQKDISQGKIEDTFKSVKLPELDTDFDIDTSCVAEAVQALQINIHPEPSDEVIAERNDIEVPDLKISPDAEIAAMEAFVSGPLTRNGLFWAVPRFSKEMEAKLLRLSMLIRKTYIENATWKSFGDAGIQPTIGGDVYALYDADHKWYRGRVEDIKSSRRGSTVRFTDYGNTQNVSHANMLPACDSLAPRCAQQAIRCCLHETLEKPLPNEARWAFSDATGDTTLNLAFHKQVMRDGCSAWLVDVKAQLTDGTLQDVNDIVMTKVIEDSQPKSTIMCKDIRYANVSPSSGAGVPGWAKGGDATMPATGGSMSRRLASEDQMSNLAQISAILGSGGGLRRDCKIDEAETKRRQTKRERKLLKRARKPEAPYDSEAVGEQQVVDADKDVADEVDGRQVKLGITQSHVLPALGLGQIIPLEESVGGVLALAASRSLGDGDHSCVSTPRDDANEAAATTNSGVETQQYTTETVEKQMEGKPDVADSVDSATGSAKAMVEPPADADVQPTTSASPSLEDASALSHTDLATTSLDGDTTSLPLGDNVCLPQDDIIPTPKDDVISSPKDDVDPSPKDAVDPSPKDDVVPSPKDDVILSPKHDVDPSPKDDVDPSPKDDVIPSSKDDVISSPKDDEVIPSSKDDVAPSPEDNSGSMPNNNSDALPPGGATGPVTSESPDMPQCSDTVSTSVIELETNTVGELPCCPGTVGNSDQPDPVMTAEVTGQVPMETEDDDIEMSQGTVDELITETAATPADVSCVDVTSDVLPSIPQTDGAADVSAETPPATYDVCQLVSSDDDMEGNECDTYVDALPGTDDVAGDCVKSYRVSPPCPTPPAIRALTPSDEALAVDTDIRQRQLADGNSNPLDSDVSEKRNNGHGDHDEKPGGASEVAAVSDCPQRTVASSSSLPPHSSSKSSGRKQKSTTPPTIETALPKAKLYHGGEFQVRVTSELQTNGQFWVELVRDKLAESAYQEMLSQFK</sequence>
<feature type="compositionally biased region" description="Basic and acidic residues" evidence="2">
    <location>
        <begin position="987"/>
        <end position="1002"/>
    </location>
</feature>
<feature type="compositionally biased region" description="Basic and acidic residues" evidence="2">
    <location>
        <begin position="592"/>
        <end position="603"/>
    </location>
</feature>
<feature type="region of interest" description="Disordered" evidence="2">
    <location>
        <begin position="471"/>
        <end position="501"/>
    </location>
</feature>
<dbReference type="SUPFAM" id="SSF63748">
    <property type="entry name" value="Tudor/PWWP/MBT"/>
    <property type="match status" value="1"/>
</dbReference>
<comment type="caution">
    <text evidence="4">The sequence shown here is derived from an EMBL/GenBank/DDBJ whole genome shotgun (WGS) entry which is preliminary data.</text>
</comment>
<feature type="compositionally biased region" description="Polar residues" evidence="2">
    <location>
        <begin position="642"/>
        <end position="659"/>
    </location>
</feature>
<reference evidence="4" key="1">
    <citation type="journal article" date="2023" name="Mol. Biol. Evol.">
        <title>Third-Generation Sequencing Reveals the Adaptive Role of the Epigenome in Three Deep-Sea Polychaetes.</title>
        <authorList>
            <person name="Perez M."/>
            <person name="Aroh O."/>
            <person name="Sun Y."/>
            <person name="Lan Y."/>
            <person name="Juniper S.K."/>
            <person name="Young C.R."/>
            <person name="Angers B."/>
            <person name="Qian P.Y."/>
        </authorList>
    </citation>
    <scope>NUCLEOTIDE SEQUENCE</scope>
    <source>
        <strain evidence="4">R07B-5</strain>
    </source>
</reference>
<dbReference type="InterPro" id="IPR035437">
    <property type="entry name" value="SNase_OB-fold_sf"/>
</dbReference>
<dbReference type="Proteomes" id="UP001209878">
    <property type="component" value="Unassembled WGS sequence"/>
</dbReference>
<gene>
    <name evidence="4" type="ORF">NP493_475g02013</name>
</gene>
<evidence type="ECO:0000313" key="4">
    <source>
        <dbReference type="EMBL" id="KAK2179734.1"/>
    </source>
</evidence>
<dbReference type="Gene3D" id="2.40.50.90">
    <property type="match status" value="1"/>
</dbReference>
<feature type="compositionally biased region" description="Polar residues" evidence="2">
    <location>
        <begin position="766"/>
        <end position="778"/>
    </location>
</feature>
<protein>
    <recommendedName>
        <fullName evidence="3">Tudor domain-containing protein</fullName>
    </recommendedName>
</protein>
<keyword evidence="5" id="KW-1185">Reference proteome</keyword>
<feature type="compositionally biased region" description="Basic and acidic residues" evidence="2">
    <location>
        <begin position="676"/>
        <end position="761"/>
    </location>
</feature>
<feature type="compositionally biased region" description="Low complexity" evidence="2">
    <location>
        <begin position="1021"/>
        <end position="1033"/>
    </location>
</feature>
<dbReference type="AlphaFoldDB" id="A0AAD9KXZ5"/>
<dbReference type="EMBL" id="JAODUO010000475">
    <property type="protein sequence ID" value="KAK2179734.1"/>
    <property type="molecule type" value="Genomic_DNA"/>
</dbReference>
<dbReference type="CDD" id="cd20379">
    <property type="entry name" value="Tudor_dTUD-like"/>
    <property type="match status" value="1"/>
</dbReference>
<proteinExistence type="predicted"/>
<dbReference type="Gene3D" id="2.30.30.140">
    <property type="match status" value="1"/>
</dbReference>
<evidence type="ECO:0000313" key="5">
    <source>
        <dbReference type="Proteomes" id="UP001209878"/>
    </source>
</evidence>
<feature type="region of interest" description="Disordered" evidence="2">
    <location>
        <begin position="972"/>
        <end position="1048"/>
    </location>
</feature>
<evidence type="ECO:0000259" key="3">
    <source>
        <dbReference type="PROSITE" id="PS50304"/>
    </source>
</evidence>